<keyword evidence="3" id="KW-1185">Reference proteome</keyword>
<keyword evidence="1" id="KW-0472">Membrane</keyword>
<dbReference type="Proteomes" id="UP000503482">
    <property type="component" value="Chromosome"/>
</dbReference>
<proteinExistence type="predicted"/>
<name>A0AAE7BCN9_9BACT</name>
<gene>
    <name evidence="2" type="ORF">AVENP_2307</name>
</gene>
<organism evidence="2 3">
    <name type="scientific">Arcobacter venerupis</name>
    <dbReference type="NCBI Taxonomy" id="1054033"/>
    <lineage>
        <taxon>Bacteria</taxon>
        <taxon>Pseudomonadati</taxon>
        <taxon>Campylobacterota</taxon>
        <taxon>Epsilonproteobacteria</taxon>
        <taxon>Campylobacterales</taxon>
        <taxon>Arcobacteraceae</taxon>
        <taxon>Arcobacter</taxon>
    </lineage>
</organism>
<keyword evidence="1" id="KW-1133">Transmembrane helix</keyword>
<sequence length="294" mass="35491">MLNFILSNKIKSIAIDVSEEIDNKNIKKFIFTSLKLNKHNINKDDFVHINFINELKQYQILIFPNNYKHTIFQIFNQFYINKKDLASFDLYITKEFFCLYKNGKFYYYQTLESEILVDDLVEYINKIFSIKVDTFKIIDEIYLEELKNSYLEKSFKNELLNFNSKKDFSFGIYLIYILILILFSIYFYISYKKNSENFNEVNSQNSIEKIKNEHYFVSFSSDFSEFMNLAQKYNLNLKTFEYRVDKAKVVICSSSKSDIYSFFNELKTRLISHDLNYFENEKIYESTIYVKFSK</sequence>
<evidence type="ECO:0000256" key="1">
    <source>
        <dbReference type="SAM" id="Phobius"/>
    </source>
</evidence>
<dbReference type="EMBL" id="CP053840">
    <property type="protein sequence ID" value="QKF67835.1"/>
    <property type="molecule type" value="Genomic_DNA"/>
</dbReference>
<dbReference type="KEGG" id="avp:AVENP_2307"/>
<evidence type="ECO:0000313" key="3">
    <source>
        <dbReference type="Proteomes" id="UP000503482"/>
    </source>
</evidence>
<dbReference type="RefSeq" id="WP_128359054.1">
    <property type="nucleotide sequence ID" value="NZ_CP053840.1"/>
</dbReference>
<reference evidence="2 3" key="1">
    <citation type="submission" date="2020-05" db="EMBL/GenBank/DDBJ databases">
        <title>Complete genome sequencing of Campylobacter and Arcobacter type strains.</title>
        <authorList>
            <person name="Miller W.G."/>
            <person name="Yee E."/>
        </authorList>
    </citation>
    <scope>NUCLEOTIDE SEQUENCE [LARGE SCALE GENOMIC DNA]</scope>
    <source>
        <strain evidence="2 3">LMG 26156</strain>
    </source>
</reference>
<keyword evidence="1" id="KW-0812">Transmembrane</keyword>
<accession>A0AAE7BCN9</accession>
<evidence type="ECO:0000313" key="2">
    <source>
        <dbReference type="EMBL" id="QKF67835.1"/>
    </source>
</evidence>
<dbReference type="AlphaFoldDB" id="A0AAE7BCN9"/>
<feature type="transmembrane region" description="Helical" evidence="1">
    <location>
        <begin position="170"/>
        <end position="189"/>
    </location>
</feature>
<protein>
    <submittedName>
        <fullName evidence="2">Uncharacterized protein</fullName>
    </submittedName>
</protein>